<reference evidence="1 2" key="1">
    <citation type="journal article" date="2019" name="Nat. Plants">
        <title>Stout camphor tree genome fills gaps in understanding of flowering plant genome evolution.</title>
        <authorList>
            <person name="Chaw S.M."/>
            <person name="Liu Y.C."/>
            <person name="Wu Y.W."/>
            <person name="Wang H.Y."/>
            <person name="Lin C.I."/>
            <person name="Wu C.S."/>
            <person name="Ke H.M."/>
            <person name="Chang L.Y."/>
            <person name="Hsu C.Y."/>
            <person name="Yang H.T."/>
            <person name="Sudianto E."/>
            <person name="Hsu M.H."/>
            <person name="Wu K.P."/>
            <person name="Wang L.N."/>
            <person name="Leebens-Mack J.H."/>
            <person name="Tsai I.J."/>
        </authorList>
    </citation>
    <scope>NUCLEOTIDE SEQUENCE [LARGE SCALE GENOMIC DNA]</scope>
    <source>
        <strain evidence="2">cv. Chaw 1501</strain>
        <tissue evidence="1">Young leaves</tissue>
    </source>
</reference>
<accession>A0A443PEU3</accession>
<comment type="caution">
    <text evidence="1">The sequence shown here is derived from an EMBL/GenBank/DDBJ whole genome shotgun (WGS) entry which is preliminary data.</text>
</comment>
<dbReference type="AlphaFoldDB" id="A0A443PEU3"/>
<evidence type="ECO:0000313" key="2">
    <source>
        <dbReference type="Proteomes" id="UP000283530"/>
    </source>
</evidence>
<keyword evidence="2" id="KW-1185">Reference proteome</keyword>
<evidence type="ECO:0000313" key="1">
    <source>
        <dbReference type="EMBL" id="RWR89271.1"/>
    </source>
</evidence>
<protein>
    <submittedName>
        <fullName evidence="1">Uncharacterized protein</fullName>
    </submittedName>
</protein>
<sequence>MQAEVDKKNHYSTAQVDRAISSSRLRQRFKKGIICFVSFQSSYEIQKAASSRDPSLLPSFLCVELSKIPFYSTAKYPLLQFRTSDIPKSRE</sequence>
<name>A0A443PEU3_9MAGN</name>
<proteinExistence type="predicted"/>
<gene>
    <name evidence="1" type="ORF">CKAN_01832000</name>
</gene>
<dbReference type="Proteomes" id="UP000283530">
    <property type="component" value="Unassembled WGS sequence"/>
</dbReference>
<dbReference type="EMBL" id="QPKB01000007">
    <property type="protein sequence ID" value="RWR89271.1"/>
    <property type="molecule type" value="Genomic_DNA"/>
</dbReference>
<organism evidence="1 2">
    <name type="scientific">Cinnamomum micranthum f. kanehirae</name>
    <dbReference type="NCBI Taxonomy" id="337451"/>
    <lineage>
        <taxon>Eukaryota</taxon>
        <taxon>Viridiplantae</taxon>
        <taxon>Streptophyta</taxon>
        <taxon>Embryophyta</taxon>
        <taxon>Tracheophyta</taxon>
        <taxon>Spermatophyta</taxon>
        <taxon>Magnoliopsida</taxon>
        <taxon>Magnoliidae</taxon>
        <taxon>Laurales</taxon>
        <taxon>Lauraceae</taxon>
        <taxon>Cinnamomum</taxon>
    </lineage>
</organism>